<dbReference type="InterPro" id="IPR053712">
    <property type="entry name" value="Bac_CellDiv_Activator"/>
</dbReference>
<proteinExistence type="predicted"/>
<name>A0A2L0F9T0_SORCE</name>
<accession>A0A2L0F9T0</accession>
<dbReference type="InterPro" id="IPR036192">
    <property type="entry name" value="Cell_div_ZapA-like_sf"/>
</dbReference>
<evidence type="ECO:0008006" key="3">
    <source>
        <dbReference type="Google" id="ProtNLM"/>
    </source>
</evidence>
<dbReference type="Proteomes" id="UP000238348">
    <property type="component" value="Chromosome"/>
</dbReference>
<evidence type="ECO:0000313" key="1">
    <source>
        <dbReference type="EMBL" id="AUX48271.1"/>
    </source>
</evidence>
<dbReference type="AlphaFoldDB" id="A0A2L0F9T0"/>
<dbReference type="RefSeq" id="WP_104986152.1">
    <property type="nucleotide sequence ID" value="NZ_CP012673.1"/>
</dbReference>
<sequence>MARRTVQLRVGGQTYRVVTSASDEELQRLAAVVDQKLAAVVPAGRAVTPQAMLLAAMALAHDLEQERTRAAAIAGRARDAFGRILRRVDAALGASSEPAASPGEANDSTP</sequence>
<dbReference type="SUPFAM" id="SSF102829">
    <property type="entry name" value="Cell division protein ZapA-like"/>
    <property type="match status" value="1"/>
</dbReference>
<dbReference type="Pfam" id="PF05164">
    <property type="entry name" value="ZapA"/>
    <property type="match status" value="1"/>
</dbReference>
<protein>
    <recommendedName>
        <fullName evidence="3">Cell division protein ZapA</fullName>
    </recommendedName>
</protein>
<gene>
    <name evidence="1" type="ORF">SOCE26_098030</name>
</gene>
<organism evidence="1 2">
    <name type="scientific">Sorangium cellulosum</name>
    <name type="common">Polyangium cellulosum</name>
    <dbReference type="NCBI Taxonomy" id="56"/>
    <lineage>
        <taxon>Bacteria</taxon>
        <taxon>Pseudomonadati</taxon>
        <taxon>Myxococcota</taxon>
        <taxon>Polyangia</taxon>
        <taxon>Polyangiales</taxon>
        <taxon>Polyangiaceae</taxon>
        <taxon>Sorangium</taxon>
    </lineage>
</organism>
<dbReference type="OrthoDB" id="5522917at2"/>
<dbReference type="InterPro" id="IPR007838">
    <property type="entry name" value="Cell_div_ZapA-like"/>
</dbReference>
<dbReference type="EMBL" id="CP012673">
    <property type="protein sequence ID" value="AUX48271.1"/>
    <property type="molecule type" value="Genomic_DNA"/>
</dbReference>
<reference evidence="1 2" key="1">
    <citation type="submission" date="2015-09" db="EMBL/GenBank/DDBJ databases">
        <title>Sorangium comparison.</title>
        <authorList>
            <person name="Zaburannyi N."/>
            <person name="Bunk B."/>
            <person name="Overmann J."/>
            <person name="Mueller R."/>
        </authorList>
    </citation>
    <scope>NUCLEOTIDE SEQUENCE [LARGE SCALE GENOMIC DNA]</scope>
    <source>
        <strain evidence="1 2">So ce26</strain>
    </source>
</reference>
<evidence type="ECO:0000313" key="2">
    <source>
        <dbReference type="Proteomes" id="UP000238348"/>
    </source>
</evidence>
<dbReference type="Gene3D" id="6.10.250.790">
    <property type="match status" value="1"/>
</dbReference>